<accession>A0A9N8D539</accession>
<name>A0A9N8D539_PRORE</name>
<dbReference type="Proteomes" id="UP000834611">
    <property type="component" value="Unassembled WGS sequence"/>
</dbReference>
<proteinExistence type="predicted"/>
<comment type="caution">
    <text evidence="1">The sequence shown here is derived from an EMBL/GenBank/DDBJ whole genome shotgun (WGS) entry which is preliminary data.</text>
</comment>
<gene>
    <name evidence="1" type="primary">tetR_1</name>
    <name evidence="1" type="ORF">GHA_03111</name>
</gene>
<evidence type="ECO:0000313" key="1">
    <source>
        <dbReference type="EMBL" id="CAB5706162.1"/>
    </source>
</evidence>
<reference evidence="1" key="1">
    <citation type="submission" date="2020-05" db="EMBL/GenBank/DDBJ databases">
        <authorList>
            <person name="Delgado-Blas J."/>
        </authorList>
    </citation>
    <scope>NUCLEOTIDE SEQUENCE</scope>
    <source>
        <strain evidence="1">BB1453</strain>
    </source>
</reference>
<organism evidence="1 2">
    <name type="scientific">Providencia rettgeri</name>
    <dbReference type="NCBI Taxonomy" id="587"/>
    <lineage>
        <taxon>Bacteria</taxon>
        <taxon>Pseudomonadati</taxon>
        <taxon>Pseudomonadota</taxon>
        <taxon>Gammaproteobacteria</taxon>
        <taxon>Enterobacterales</taxon>
        <taxon>Morganellaceae</taxon>
        <taxon>Providencia</taxon>
    </lineage>
</organism>
<dbReference type="AlphaFoldDB" id="A0A9N8D539"/>
<protein>
    <submittedName>
        <fullName evidence="1">Tetracycline repressor protein class D</fullName>
    </submittedName>
</protein>
<dbReference type="RefSeq" id="WP_141240673.1">
    <property type="nucleotide sequence ID" value="NZ_ABDWLN020000002.1"/>
</dbReference>
<dbReference type="EMBL" id="CAHPSF010000009">
    <property type="protein sequence ID" value="CAB5706162.1"/>
    <property type="molecule type" value="Genomic_DNA"/>
</dbReference>
<sequence>MGERDVEQDEAMSLLLKEAVQIMDNDDGTEAFLFGLESLIRGFKP</sequence>
<evidence type="ECO:0000313" key="2">
    <source>
        <dbReference type="Proteomes" id="UP000834611"/>
    </source>
</evidence>
<dbReference type="GeneID" id="92276268"/>